<accession>A0A2Z2IYG0</accession>
<gene>
    <name evidence="1" type="ORF">CBE89_09555</name>
</gene>
<dbReference type="EMBL" id="CP021252">
    <property type="protein sequence ID" value="ART21716.1"/>
    <property type="molecule type" value="Genomic_DNA"/>
</dbReference>
<evidence type="ECO:0000313" key="1">
    <source>
        <dbReference type="EMBL" id="ART21716.1"/>
    </source>
</evidence>
<name>A0A2Z2IYG0_CORST</name>
<evidence type="ECO:0000313" key="2">
    <source>
        <dbReference type="Proteomes" id="UP000250197"/>
    </source>
</evidence>
<proteinExistence type="predicted"/>
<sequence>MGNHHDNIVHFTDVQRREVFTETISKDGVETLAIEKTVPGGSSKRLLLLNKYDAQKLKATLDEYLKTIYSKEISGMGGTLSPADMVELFGEDDD</sequence>
<protein>
    <submittedName>
        <fullName evidence="1">Uncharacterized protein</fullName>
    </submittedName>
</protein>
<dbReference type="KEGG" id="cstr:CBE89_09555"/>
<dbReference type="AlphaFoldDB" id="A0A2Z2IYG0"/>
<dbReference type="RefSeq" id="WP_086891777.1">
    <property type="nucleotide sequence ID" value="NZ_CP021252.1"/>
</dbReference>
<reference evidence="1 2" key="1">
    <citation type="submission" date="2017-05" db="EMBL/GenBank/DDBJ databases">
        <title>Complete genome sequence of Corynebacterium striatum KC-Na-1 isolated from Neophocaena asiaeorientalis in Korea.</title>
        <authorList>
            <person name="Kim J.H."/>
            <person name="Lee K."/>
        </authorList>
    </citation>
    <scope>NUCLEOTIDE SEQUENCE [LARGE SCALE GENOMIC DNA]</scope>
    <source>
        <strain evidence="1 2">KC-Na-01</strain>
    </source>
</reference>
<organism evidence="1 2">
    <name type="scientific">Corynebacterium striatum</name>
    <dbReference type="NCBI Taxonomy" id="43770"/>
    <lineage>
        <taxon>Bacteria</taxon>
        <taxon>Bacillati</taxon>
        <taxon>Actinomycetota</taxon>
        <taxon>Actinomycetes</taxon>
        <taxon>Mycobacteriales</taxon>
        <taxon>Corynebacteriaceae</taxon>
        <taxon>Corynebacterium</taxon>
    </lineage>
</organism>
<dbReference type="Proteomes" id="UP000250197">
    <property type="component" value="Chromosome"/>
</dbReference>